<proteinExistence type="inferred from homology"/>
<evidence type="ECO:0000256" key="5">
    <source>
        <dbReference type="ARBA" id="ARBA00023211"/>
    </source>
</evidence>
<dbReference type="Gene3D" id="3.40.630.10">
    <property type="entry name" value="Zn peptidases"/>
    <property type="match status" value="1"/>
</dbReference>
<evidence type="ECO:0000256" key="4">
    <source>
        <dbReference type="ARBA" id="ARBA00022801"/>
    </source>
</evidence>
<dbReference type="Proteomes" id="UP000839052">
    <property type="component" value="Chromosome"/>
</dbReference>
<keyword evidence="5" id="KW-0464">Manganese</keyword>
<keyword evidence="4" id="KW-0378">Hydrolase</keyword>
<keyword evidence="3" id="KW-0645">Protease</keyword>
<evidence type="ECO:0000313" key="8">
    <source>
        <dbReference type="Proteomes" id="UP000839052"/>
    </source>
</evidence>
<reference evidence="7 8" key="1">
    <citation type="submission" date="2021-10" db="EMBL/GenBank/DDBJ databases">
        <authorList>
            <person name="Koch H."/>
        </authorList>
    </citation>
    <scope>NUCLEOTIDE SEQUENCE [LARGE SCALE GENOMIC DNA]</scope>
    <source>
        <strain evidence="7">6680</strain>
    </source>
</reference>
<evidence type="ECO:0000256" key="2">
    <source>
        <dbReference type="ARBA" id="ARBA00022438"/>
    </source>
</evidence>
<feature type="domain" description="Cytosol aminopeptidase" evidence="6">
    <location>
        <begin position="183"/>
        <end position="485"/>
    </location>
</feature>
<evidence type="ECO:0000256" key="1">
    <source>
        <dbReference type="ARBA" id="ARBA00009528"/>
    </source>
</evidence>
<evidence type="ECO:0000256" key="3">
    <source>
        <dbReference type="ARBA" id="ARBA00022670"/>
    </source>
</evidence>
<comment type="similarity">
    <text evidence="1">Belongs to the peptidase M17 family.</text>
</comment>
<dbReference type="PRINTS" id="PR00481">
    <property type="entry name" value="LAMNOPPTDASE"/>
</dbReference>
<dbReference type="EMBL" id="OU912926">
    <property type="protein sequence ID" value="CAG9933833.1"/>
    <property type="molecule type" value="Genomic_DNA"/>
</dbReference>
<dbReference type="SUPFAM" id="SSF53187">
    <property type="entry name" value="Zn-dependent exopeptidases"/>
    <property type="match status" value="1"/>
</dbReference>
<dbReference type="PANTHER" id="PTHR11963:SF23">
    <property type="entry name" value="CYTOSOL AMINOPEPTIDASE"/>
    <property type="match status" value="1"/>
</dbReference>
<accession>A0ABN8AM64</accession>
<dbReference type="InterPro" id="IPR000819">
    <property type="entry name" value="Peptidase_M17_C"/>
</dbReference>
<dbReference type="Pfam" id="PF00883">
    <property type="entry name" value="Peptidase_M17"/>
    <property type="match status" value="1"/>
</dbReference>
<evidence type="ECO:0000313" key="7">
    <source>
        <dbReference type="EMBL" id="CAG9933833.1"/>
    </source>
</evidence>
<organism evidence="7 8">
    <name type="scientific">Candidatus Nitrotoga arctica</name>
    <dbReference type="NCBI Taxonomy" id="453162"/>
    <lineage>
        <taxon>Bacteria</taxon>
        <taxon>Pseudomonadati</taxon>
        <taxon>Pseudomonadota</taxon>
        <taxon>Betaproteobacteria</taxon>
        <taxon>Nitrosomonadales</taxon>
        <taxon>Gallionellaceae</taxon>
        <taxon>Candidatus Nitrotoga</taxon>
    </lineage>
</organism>
<protein>
    <submittedName>
        <fullName evidence="7">Aminopeptidase PepA-related protein</fullName>
    </submittedName>
</protein>
<name>A0ABN8AM64_9PROT</name>
<dbReference type="CDD" id="cd00433">
    <property type="entry name" value="Peptidase_M17"/>
    <property type="match status" value="1"/>
</dbReference>
<sequence>MYNAKQYIKFIEEQMLAQLTLSLTPPKNLTNQHLLVLLPKAKTLPQDLPHSDLLKTVLARRSLKVDELTNTPVSANAANGALMAWTMLDFSKDAFAIQTQVRKAMQLLLAEKPKSIAIVVLGDPAQRKLAAELAVYGAWVNSALLPEHKKKDERKPLRKIELYGFADKQAFVSLKAQAEGNFLCRELTVLPPNELTPALYRARVKILAQQHGWKHVEFDLKKLRKLGAGAFVAVAQGSADEDAAIVHLRYTHPKAKQTVGLVGKGICFDTGGHNLKPARYMHGMHEDMNGSAVALGILLAASQCKLEVNIDCWLAIAQNHISPKAYKQNDIVIALNGTTIEIIHTDAEGRMVLADTLTLAARAKPDLIIDFATLTGSMAVALGARYSGVLGNRDELLQRAVSAGKQSGERLCAFPLDDDYEAALDSKVADIKQCTLDGEADHILATRFLKRFVEDTPWLHIDLSASRCPGGLGIVASEVTGFGVAWGLRMLLEGSLSV</sequence>
<gene>
    <name evidence="7" type="ORF">NTG6680_2584</name>
</gene>
<dbReference type="GO" id="GO:0004177">
    <property type="term" value="F:aminopeptidase activity"/>
    <property type="evidence" value="ECO:0007669"/>
    <property type="project" value="UniProtKB-KW"/>
</dbReference>
<evidence type="ECO:0000259" key="6">
    <source>
        <dbReference type="Pfam" id="PF00883"/>
    </source>
</evidence>
<keyword evidence="8" id="KW-1185">Reference proteome</keyword>
<dbReference type="PANTHER" id="PTHR11963">
    <property type="entry name" value="LEUCINE AMINOPEPTIDASE-RELATED"/>
    <property type="match status" value="1"/>
</dbReference>
<keyword evidence="2 7" id="KW-0031">Aminopeptidase</keyword>
<dbReference type="InterPro" id="IPR011356">
    <property type="entry name" value="Leucine_aapep/pepB"/>
</dbReference>